<dbReference type="InterPro" id="IPR036047">
    <property type="entry name" value="F-box-like_dom_sf"/>
</dbReference>
<dbReference type="Pfam" id="PF07734">
    <property type="entry name" value="FBA_1"/>
    <property type="match status" value="1"/>
</dbReference>
<accession>A0AAW1JQE3</accession>
<dbReference type="Pfam" id="PF00646">
    <property type="entry name" value="F-box"/>
    <property type="match status" value="1"/>
</dbReference>
<sequence length="412" mass="48220">MAFLPMDIILSCILPKLPAKSLIRFRCVCKSFLAEISSPKFVKLHHHNALYSDSNRLLIFKNDSQGIYVYNLNSPHSPPSLIRFPKITLYSHQISIVATCECYLLIGYEDNYHDSLFLLNPSTRMYRELPRIPCNSQVVLYGMCHRLDEFNDEYKVVRFVDFEGIDGCELEVMVYNTTTNLWKLIESKTVVDTFISCYDNNPVLVQNHLLHLLFFDFDHGLGLDHIKRIGCFDMKAERWANDVQLPDILWDENGLDLSLGRPYNLGALDDQLCFMGHYVNGSNFDFWVMKEYGVKESWVKLMSFCVSNDLDSERLYDESYHPLAYRTGSPYELLYMHDRCNCKFYWYNLRDKEAIEAEFARIFDYEFWSDFLGYICKGSILDFPGGQLIKVSLEEDDDDEEENENDDENFIS</sequence>
<dbReference type="InterPro" id="IPR011043">
    <property type="entry name" value="Gal_Oxase/kelch_b-propeller"/>
</dbReference>
<feature type="domain" description="F-box" evidence="1">
    <location>
        <begin position="9"/>
        <end position="42"/>
    </location>
</feature>
<evidence type="ECO:0000259" key="1">
    <source>
        <dbReference type="Pfam" id="PF00646"/>
    </source>
</evidence>
<comment type="caution">
    <text evidence="3">The sequence shown here is derived from an EMBL/GenBank/DDBJ whole genome shotgun (WGS) entry which is preliminary data.</text>
</comment>
<dbReference type="SUPFAM" id="SSF81383">
    <property type="entry name" value="F-box domain"/>
    <property type="match status" value="1"/>
</dbReference>
<evidence type="ECO:0000313" key="3">
    <source>
        <dbReference type="EMBL" id="KAK9705805.1"/>
    </source>
</evidence>
<feature type="domain" description="F-box associated beta-propeller type 1" evidence="2">
    <location>
        <begin position="90"/>
        <end position="311"/>
    </location>
</feature>
<name>A0AAW1JQE3_SAPOF</name>
<dbReference type="Proteomes" id="UP001443914">
    <property type="component" value="Unassembled WGS sequence"/>
</dbReference>
<evidence type="ECO:0000259" key="2">
    <source>
        <dbReference type="Pfam" id="PF07734"/>
    </source>
</evidence>
<evidence type="ECO:0008006" key="5">
    <source>
        <dbReference type="Google" id="ProtNLM"/>
    </source>
</evidence>
<evidence type="ECO:0000313" key="4">
    <source>
        <dbReference type="Proteomes" id="UP001443914"/>
    </source>
</evidence>
<dbReference type="NCBIfam" id="TIGR01640">
    <property type="entry name" value="F_box_assoc_1"/>
    <property type="match status" value="1"/>
</dbReference>
<proteinExistence type="predicted"/>
<dbReference type="InterPro" id="IPR017451">
    <property type="entry name" value="F-box-assoc_interact_dom"/>
</dbReference>
<keyword evidence="4" id="KW-1185">Reference proteome</keyword>
<dbReference type="PANTHER" id="PTHR31672">
    <property type="entry name" value="BNACNNG10540D PROTEIN"/>
    <property type="match status" value="1"/>
</dbReference>
<dbReference type="PANTHER" id="PTHR31672:SF13">
    <property type="entry name" value="F-BOX PROTEIN CPR30-LIKE"/>
    <property type="match status" value="1"/>
</dbReference>
<gene>
    <name evidence="3" type="ORF">RND81_07G083100</name>
</gene>
<reference evidence="3" key="1">
    <citation type="submission" date="2024-03" db="EMBL/GenBank/DDBJ databases">
        <title>WGS assembly of Saponaria officinalis var. Norfolk2.</title>
        <authorList>
            <person name="Jenkins J."/>
            <person name="Shu S."/>
            <person name="Grimwood J."/>
            <person name="Barry K."/>
            <person name="Goodstein D."/>
            <person name="Schmutz J."/>
            <person name="Leebens-Mack J."/>
            <person name="Osbourn A."/>
        </authorList>
    </citation>
    <scope>NUCLEOTIDE SEQUENCE [LARGE SCALE GENOMIC DNA]</scope>
    <source>
        <strain evidence="3">JIC</strain>
    </source>
</reference>
<dbReference type="EMBL" id="JBDFQZ010000007">
    <property type="protein sequence ID" value="KAK9705805.1"/>
    <property type="molecule type" value="Genomic_DNA"/>
</dbReference>
<dbReference type="SUPFAM" id="SSF50965">
    <property type="entry name" value="Galactose oxidase, central domain"/>
    <property type="match status" value="1"/>
</dbReference>
<organism evidence="3 4">
    <name type="scientific">Saponaria officinalis</name>
    <name type="common">Common soapwort</name>
    <name type="synonym">Lychnis saponaria</name>
    <dbReference type="NCBI Taxonomy" id="3572"/>
    <lineage>
        <taxon>Eukaryota</taxon>
        <taxon>Viridiplantae</taxon>
        <taxon>Streptophyta</taxon>
        <taxon>Embryophyta</taxon>
        <taxon>Tracheophyta</taxon>
        <taxon>Spermatophyta</taxon>
        <taxon>Magnoliopsida</taxon>
        <taxon>eudicotyledons</taxon>
        <taxon>Gunneridae</taxon>
        <taxon>Pentapetalae</taxon>
        <taxon>Caryophyllales</taxon>
        <taxon>Caryophyllaceae</taxon>
        <taxon>Caryophylleae</taxon>
        <taxon>Saponaria</taxon>
    </lineage>
</organism>
<dbReference type="InterPro" id="IPR050796">
    <property type="entry name" value="SCF_F-box_component"/>
</dbReference>
<dbReference type="InterPro" id="IPR001810">
    <property type="entry name" value="F-box_dom"/>
</dbReference>
<dbReference type="InterPro" id="IPR006527">
    <property type="entry name" value="F-box-assoc_dom_typ1"/>
</dbReference>
<protein>
    <recommendedName>
        <fullName evidence="5">F-box domain-containing protein</fullName>
    </recommendedName>
</protein>
<dbReference type="AlphaFoldDB" id="A0AAW1JQE3"/>